<feature type="transmembrane region" description="Helical" evidence="8">
    <location>
        <begin position="196"/>
        <end position="219"/>
    </location>
</feature>
<gene>
    <name evidence="9" type="ORF">Dfulv_36430</name>
</gene>
<keyword evidence="6 8" id="KW-1133">Transmembrane helix</keyword>
<organism evidence="9 10">
    <name type="scientific">Dactylosporangium fulvum</name>
    <dbReference type="NCBI Taxonomy" id="53359"/>
    <lineage>
        <taxon>Bacteria</taxon>
        <taxon>Bacillati</taxon>
        <taxon>Actinomycetota</taxon>
        <taxon>Actinomycetes</taxon>
        <taxon>Micromonosporales</taxon>
        <taxon>Micromonosporaceae</taxon>
        <taxon>Dactylosporangium</taxon>
    </lineage>
</organism>
<keyword evidence="5" id="KW-0573">Peptidoglycan synthesis</keyword>
<evidence type="ECO:0000256" key="8">
    <source>
        <dbReference type="SAM" id="Phobius"/>
    </source>
</evidence>
<dbReference type="EMBL" id="CP073720">
    <property type="protein sequence ID" value="UWP80614.1"/>
    <property type="molecule type" value="Genomic_DNA"/>
</dbReference>
<dbReference type="PANTHER" id="PTHR47019:SF1">
    <property type="entry name" value="LIPID II FLIPPASE MURJ"/>
    <property type="match status" value="1"/>
</dbReference>
<evidence type="ECO:0000313" key="9">
    <source>
        <dbReference type="EMBL" id="UWP80614.1"/>
    </source>
</evidence>
<evidence type="ECO:0000256" key="1">
    <source>
        <dbReference type="ARBA" id="ARBA00004651"/>
    </source>
</evidence>
<feature type="transmembrane region" description="Helical" evidence="8">
    <location>
        <begin position="423"/>
        <end position="443"/>
    </location>
</feature>
<dbReference type="RefSeq" id="WP_259858376.1">
    <property type="nucleotide sequence ID" value="NZ_BAAAST010000043.1"/>
</dbReference>
<evidence type="ECO:0000256" key="6">
    <source>
        <dbReference type="ARBA" id="ARBA00022989"/>
    </source>
</evidence>
<evidence type="ECO:0000256" key="4">
    <source>
        <dbReference type="ARBA" id="ARBA00022960"/>
    </source>
</evidence>
<feature type="transmembrane region" description="Helical" evidence="8">
    <location>
        <begin position="324"/>
        <end position="350"/>
    </location>
</feature>
<evidence type="ECO:0000256" key="2">
    <source>
        <dbReference type="ARBA" id="ARBA00022475"/>
    </source>
</evidence>
<feature type="transmembrane region" description="Helical" evidence="8">
    <location>
        <begin position="139"/>
        <end position="155"/>
    </location>
</feature>
<feature type="transmembrane region" description="Helical" evidence="8">
    <location>
        <begin position="356"/>
        <end position="380"/>
    </location>
</feature>
<keyword evidence="10" id="KW-1185">Reference proteome</keyword>
<dbReference type="InterPro" id="IPR004268">
    <property type="entry name" value="MurJ"/>
</dbReference>
<comment type="subcellular location">
    <subcellularLocation>
        <location evidence="1">Cell membrane</location>
        <topology evidence="1">Multi-pass membrane protein</topology>
    </subcellularLocation>
</comment>
<dbReference type="Pfam" id="PF03023">
    <property type="entry name" value="MurJ"/>
    <property type="match status" value="1"/>
</dbReference>
<keyword evidence="3 8" id="KW-0812">Transmembrane</keyword>
<feature type="transmembrane region" description="Helical" evidence="8">
    <location>
        <begin position="392"/>
        <end position="417"/>
    </location>
</feature>
<dbReference type="Proteomes" id="UP001059617">
    <property type="component" value="Chromosome"/>
</dbReference>
<accession>A0ABY5VU61</accession>
<evidence type="ECO:0000256" key="5">
    <source>
        <dbReference type="ARBA" id="ARBA00022984"/>
    </source>
</evidence>
<reference evidence="9" key="1">
    <citation type="submission" date="2021-04" db="EMBL/GenBank/DDBJ databases">
        <authorList>
            <person name="Hartkoorn R.C."/>
            <person name="Beaudoing E."/>
            <person name="Hot D."/>
        </authorList>
    </citation>
    <scope>NUCLEOTIDE SEQUENCE</scope>
    <source>
        <strain evidence="9">NRRL B-16292</strain>
    </source>
</reference>
<keyword evidence="7 8" id="KW-0472">Membrane</keyword>
<feature type="transmembrane region" description="Helical" evidence="8">
    <location>
        <begin position="488"/>
        <end position="510"/>
    </location>
</feature>
<dbReference type="PRINTS" id="PR01806">
    <property type="entry name" value="VIRFACTRMVIN"/>
</dbReference>
<evidence type="ECO:0000256" key="3">
    <source>
        <dbReference type="ARBA" id="ARBA00022692"/>
    </source>
</evidence>
<sequence>MTGRKLLGAAALVAGLTILSRIAGFARILVFNWSVGPTYLGNAYQAANTIPNIIFELVAGGALASLVVPLLAGPAAKQDRRTVARTVSALLTWVVLLLTPIALAVAVFARPLVALLTEGQPPEVVDTGTDMLRVFAPQLPLYGIGIVLTGALQTYRRFAWPVIAPLLSSLTVMVVYVAFGLLAGRGADLGAVSREQLLLLSGGTTLAVAVLSLSLVIPMSRLHLPIRPTTGLHVDAVRTLRPLAVAGIVTVGTQQLVLGLAIRLTSYAGEGAIVVYSLAQTIFLLPWAVLAVPVATTTYPALAERAVTGDRDGFARALAPAVRTIVLLTSLGAAALIVLARPIAVLLAAASSQPPAIGPLAGGIAWFAPGLLGYGLFALLSRALYANANAYAAAAATAAGWAAAALAALLLAVTLPIADRVPAVAAANSIGMIVLGAALLAAVRARAGSAAVAGTARTIAAALLSAALAVTAGLAVKGVITTPGVGGAVVQGMLCGAVVAVVFLAGTAITDRSSLRRLIRRKDG</sequence>
<evidence type="ECO:0000313" key="10">
    <source>
        <dbReference type="Proteomes" id="UP001059617"/>
    </source>
</evidence>
<keyword evidence="2" id="KW-1003">Cell membrane</keyword>
<keyword evidence="4" id="KW-0133">Cell shape</keyword>
<feature type="transmembrane region" description="Helical" evidence="8">
    <location>
        <begin position="50"/>
        <end position="71"/>
    </location>
</feature>
<reference evidence="9" key="2">
    <citation type="submission" date="2022-09" db="EMBL/GenBank/DDBJ databases">
        <title>Biosynthetic gene clusters of Dactylosporangioum fulvum.</title>
        <authorList>
            <person name="Caradec T."/>
        </authorList>
    </citation>
    <scope>NUCLEOTIDE SEQUENCE</scope>
    <source>
        <strain evidence="9">NRRL B-16292</strain>
    </source>
</reference>
<dbReference type="PANTHER" id="PTHR47019">
    <property type="entry name" value="LIPID II FLIPPASE MURJ"/>
    <property type="match status" value="1"/>
</dbReference>
<evidence type="ECO:0000256" key="7">
    <source>
        <dbReference type="ARBA" id="ARBA00023136"/>
    </source>
</evidence>
<feature type="transmembrane region" description="Helical" evidence="8">
    <location>
        <begin position="455"/>
        <end position="476"/>
    </location>
</feature>
<feature type="transmembrane region" description="Helical" evidence="8">
    <location>
        <begin position="162"/>
        <end position="184"/>
    </location>
</feature>
<feature type="transmembrane region" description="Helical" evidence="8">
    <location>
        <begin position="83"/>
        <end position="109"/>
    </location>
</feature>
<feature type="transmembrane region" description="Helical" evidence="8">
    <location>
        <begin position="282"/>
        <end position="303"/>
    </location>
</feature>
<feature type="transmembrane region" description="Helical" evidence="8">
    <location>
        <begin position="240"/>
        <end position="262"/>
    </location>
</feature>
<proteinExistence type="predicted"/>
<dbReference type="InterPro" id="IPR051050">
    <property type="entry name" value="Lipid_II_flippase_MurJ/MviN"/>
</dbReference>
<name>A0ABY5VU61_9ACTN</name>
<protein>
    <submittedName>
        <fullName evidence="9">MATE family efflux transporter</fullName>
    </submittedName>
</protein>